<dbReference type="NCBIfam" id="TIGR00229">
    <property type="entry name" value="sensory_box"/>
    <property type="match status" value="1"/>
</dbReference>
<evidence type="ECO:0000259" key="12">
    <source>
        <dbReference type="PROSITE" id="PS50109"/>
    </source>
</evidence>
<feature type="transmembrane region" description="Helical" evidence="11">
    <location>
        <begin position="40"/>
        <end position="61"/>
    </location>
</feature>
<dbReference type="InterPro" id="IPR003661">
    <property type="entry name" value="HisK_dim/P_dom"/>
</dbReference>
<dbReference type="EMBL" id="PGXC01000010">
    <property type="protein sequence ID" value="PKK89885.1"/>
    <property type="molecule type" value="Genomic_DNA"/>
</dbReference>
<dbReference type="AlphaFoldDB" id="A0A2N1PNF6"/>
<accession>A0A2N1PNF6</accession>
<dbReference type="CDD" id="cd00130">
    <property type="entry name" value="PAS"/>
    <property type="match status" value="1"/>
</dbReference>
<feature type="domain" description="Histidine kinase" evidence="12">
    <location>
        <begin position="607"/>
        <end position="852"/>
    </location>
</feature>
<evidence type="ECO:0000259" key="14">
    <source>
        <dbReference type="PROSITE" id="PS50113"/>
    </source>
</evidence>
<reference evidence="15 16" key="1">
    <citation type="journal article" date="2017" name="ISME J.">
        <title>Potential for microbial H2 and metal transformations associated with novel bacteria and archaea in deep terrestrial subsurface sediments.</title>
        <authorList>
            <person name="Hernsdorf A.W."/>
            <person name="Amano Y."/>
            <person name="Miyakawa K."/>
            <person name="Ise K."/>
            <person name="Suzuki Y."/>
            <person name="Anantharaman K."/>
            <person name="Probst A."/>
            <person name="Burstein D."/>
            <person name="Thomas B.C."/>
            <person name="Banfield J.F."/>
        </authorList>
    </citation>
    <scope>NUCLEOTIDE SEQUENCE [LARGE SCALE GENOMIC DNA]</scope>
    <source>
        <strain evidence="15">HGW-Wallbacteria-1</strain>
    </source>
</reference>
<dbReference type="Gene3D" id="2.10.70.100">
    <property type="match status" value="1"/>
</dbReference>
<feature type="region of interest" description="Disordered" evidence="10">
    <location>
        <begin position="999"/>
        <end position="1025"/>
    </location>
</feature>
<dbReference type="Gene3D" id="3.30.450.20">
    <property type="entry name" value="PAS domain"/>
    <property type="match status" value="2"/>
</dbReference>
<dbReference type="CDD" id="cd00082">
    <property type="entry name" value="HisKA"/>
    <property type="match status" value="1"/>
</dbReference>
<protein>
    <recommendedName>
        <fullName evidence="3">histidine kinase</fullName>
        <ecNumber evidence="3">2.7.13.3</ecNumber>
    </recommendedName>
</protein>
<evidence type="ECO:0000259" key="13">
    <source>
        <dbReference type="PROSITE" id="PS50110"/>
    </source>
</evidence>
<name>A0A2N1PNF6_9BACT</name>
<dbReference type="SMART" id="SM00388">
    <property type="entry name" value="HisKA"/>
    <property type="match status" value="1"/>
</dbReference>
<dbReference type="Pfam" id="PF08447">
    <property type="entry name" value="PAS_3"/>
    <property type="match status" value="2"/>
</dbReference>
<dbReference type="InterPro" id="IPR036890">
    <property type="entry name" value="HATPase_C_sf"/>
</dbReference>
<comment type="subcellular location">
    <subcellularLocation>
        <location evidence="2">Cell membrane</location>
        <topology evidence="2">Multi-pass membrane protein</topology>
    </subcellularLocation>
</comment>
<dbReference type="SMART" id="SM00086">
    <property type="entry name" value="PAC"/>
    <property type="match status" value="2"/>
</dbReference>
<dbReference type="SUPFAM" id="SSF55874">
    <property type="entry name" value="ATPase domain of HSP90 chaperone/DNA topoisomerase II/histidine kinase"/>
    <property type="match status" value="1"/>
</dbReference>
<sequence>MSSETLVFIPLINNSGLLLALAAIYDAVNLEDRLNMRYKNIVLGILIGIITIAVMATPLHFANGVIFDTRSIVLSLTALFFGCIPAFIASVFSILFRIHIGGIGTLTGCLLAISSILIGLAWRKIRNSDRNISFFELYIFGIVNHLSMLALMYTLPRQTALQVLAGITWPVLTIFPIATVILGKLLLRQKKRLENLDIVAAHERKFRKILVQGWDIITLLSEDLKVRETLGRVDLITNDESRNLNGLSFPDCFAEGKKELIQLSITACLLDPSISRTIQLPLNIHTGEELPKPDADFPWVEISISNFLHDADVNAILVIIRDISGQKADQESAEAMAGRLALACNSAEMGIWDLDLLNDRLIWDDQMFQIYGVDPVNFTSHFEEWAKYVHPDDLDPTWTIIQKAINEAGNFALQFRIIRPDGQIAHIEAHGITEANHDGQSTRLIGVNRDITKRVRAEAELKKSETVLRKAQAVAKIGTWEFHFESSRVMASPEAREIYGLSHDKEYSISDIQQLPLPEYRDGLNIALKSVIENEQPYSIEFQMRKPSDNQLVWIHSRAEYDPSTRIISGIIQDISEPQKAVAEREKLLSQLRQSQKMEAIGRLAGGVAHDFNNMLNVIMGFSDLAIARIGTDNPLARDIEEIQQAATRSAELTRQLLAFSRKEVIAPRPLNLNQQISNSLKMIQAMVGENIRIITDLNSDLWNVKMDPSQISQILTNMAINARDAILNHIDSERHPGVGLIILSTANKTLNTQQISKLSPSSMPGSADYNPEILAGGDYVMLKIQDNGSGITPDVLEHIFEPFFTTKAEGEGTGLGLATIYGIVNQNGGHIMAASTPGNGSEFTIILPRCLQEITSDEKGYPDPSSDSYADSSLEDTQTILIVEDEAQLLSLAERILTKRGYRVLTALSPEEAMKIASTERKSIALLLTDVIMPGMNGKELRHAIERLIPEIPTLFMSGYTAEVITARGFLEDGFDFIPKPFSPRELAQSVKAILDRNIKTQRDRTKKEGPPDDEPSVKQLDII</sequence>
<comment type="caution">
    <text evidence="15">The sequence shown here is derived from an EMBL/GenBank/DDBJ whole genome shotgun (WGS) entry which is preliminary data.</text>
</comment>
<dbReference type="Gene3D" id="3.30.565.10">
    <property type="entry name" value="Histidine kinase-like ATPase, C-terminal domain"/>
    <property type="match status" value="1"/>
</dbReference>
<keyword evidence="8 11" id="KW-0472">Membrane</keyword>
<dbReference type="SUPFAM" id="SSF52172">
    <property type="entry name" value="CheY-like"/>
    <property type="match status" value="1"/>
</dbReference>
<dbReference type="SUPFAM" id="SSF47384">
    <property type="entry name" value="Homodimeric domain of signal transducing histidine kinase"/>
    <property type="match status" value="1"/>
</dbReference>
<evidence type="ECO:0000313" key="15">
    <source>
        <dbReference type="EMBL" id="PKK89885.1"/>
    </source>
</evidence>
<dbReference type="InterPro" id="IPR001610">
    <property type="entry name" value="PAC"/>
</dbReference>
<evidence type="ECO:0000256" key="1">
    <source>
        <dbReference type="ARBA" id="ARBA00000085"/>
    </source>
</evidence>
<feature type="domain" description="PAC" evidence="14">
    <location>
        <begin position="411"/>
        <end position="463"/>
    </location>
</feature>
<dbReference type="InterPro" id="IPR005467">
    <property type="entry name" value="His_kinase_dom"/>
</dbReference>
<dbReference type="GO" id="GO:0071555">
    <property type="term" value="P:cell wall organization"/>
    <property type="evidence" value="ECO:0007669"/>
    <property type="project" value="InterPro"/>
</dbReference>
<evidence type="ECO:0000256" key="10">
    <source>
        <dbReference type="SAM" id="MobiDB-lite"/>
    </source>
</evidence>
<evidence type="ECO:0000256" key="3">
    <source>
        <dbReference type="ARBA" id="ARBA00012438"/>
    </source>
</evidence>
<evidence type="ECO:0000256" key="6">
    <source>
        <dbReference type="ARBA" id="ARBA00022692"/>
    </source>
</evidence>
<feature type="transmembrane region" description="Helical" evidence="11">
    <location>
        <begin position="102"/>
        <end position="122"/>
    </location>
</feature>
<dbReference type="SMART" id="SM00387">
    <property type="entry name" value="HATPase_c"/>
    <property type="match status" value="1"/>
</dbReference>
<dbReference type="Pfam" id="PF00072">
    <property type="entry name" value="Response_reg"/>
    <property type="match status" value="1"/>
</dbReference>
<feature type="modified residue" description="4-aspartylphosphate" evidence="9">
    <location>
        <position position="931"/>
    </location>
</feature>
<dbReference type="PROSITE" id="PS50113">
    <property type="entry name" value="PAC"/>
    <property type="match status" value="1"/>
</dbReference>
<dbReference type="Gene3D" id="1.10.287.130">
    <property type="match status" value="1"/>
</dbReference>
<dbReference type="PRINTS" id="PR00344">
    <property type="entry name" value="BCTRLSENSOR"/>
</dbReference>
<dbReference type="PROSITE" id="PS50110">
    <property type="entry name" value="RESPONSE_REGULATORY"/>
    <property type="match status" value="1"/>
</dbReference>
<dbReference type="InterPro" id="IPR001789">
    <property type="entry name" value="Sig_transdc_resp-reg_receiver"/>
</dbReference>
<evidence type="ECO:0000313" key="16">
    <source>
        <dbReference type="Proteomes" id="UP000233256"/>
    </source>
</evidence>
<dbReference type="InterPro" id="IPR036097">
    <property type="entry name" value="HisK_dim/P_sf"/>
</dbReference>
<dbReference type="SMART" id="SM00448">
    <property type="entry name" value="REC"/>
    <property type="match status" value="1"/>
</dbReference>
<dbReference type="EC" id="2.7.13.3" evidence="3"/>
<feature type="transmembrane region" description="Helical" evidence="11">
    <location>
        <begin position="73"/>
        <end position="96"/>
    </location>
</feature>
<keyword evidence="4" id="KW-1003">Cell membrane</keyword>
<keyword evidence="6 11" id="KW-0812">Transmembrane</keyword>
<dbReference type="Pfam" id="PF07694">
    <property type="entry name" value="5TM-5TMR_LYT"/>
    <property type="match status" value="1"/>
</dbReference>
<dbReference type="InterPro" id="IPR011620">
    <property type="entry name" value="Sig_transdc_His_kinase_LytS_TM"/>
</dbReference>
<comment type="catalytic activity">
    <reaction evidence="1">
        <text>ATP + protein L-histidine = ADP + protein N-phospho-L-histidine.</text>
        <dbReference type="EC" id="2.7.13.3"/>
    </reaction>
</comment>
<gene>
    <name evidence="15" type="ORF">CVV64_12090</name>
</gene>
<dbReference type="GO" id="GO:0005886">
    <property type="term" value="C:plasma membrane"/>
    <property type="evidence" value="ECO:0007669"/>
    <property type="project" value="UniProtKB-SubCell"/>
</dbReference>
<dbReference type="InterPro" id="IPR000014">
    <property type="entry name" value="PAS"/>
</dbReference>
<organism evidence="15 16">
    <name type="scientific">Candidatus Wallbacteria bacterium HGW-Wallbacteria-1</name>
    <dbReference type="NCBI Taxonomy" id="2013854"/>
    <lineage>
        <taxon>Bacteria</taxon>
        <taxon>Candidatus Walliibacteriota</taxon>
    </lineage>
</organism>
<feature type="transmembrane region" description="Helical" evidence="11">
    <location>
        <begin position="167"/>
        <end position="187"/>
    </location>
</feature>
<keyword evidence="7 11" id="KW-1133">Transmembrane helix</keyword>
<dbReference type="Pfam" id="PF02518">
    <property type="entry name" value="HATPase_c"/>
    <property type="match status" value="1"/>
</dbReference>
<dbReference type="InterPro" id="IPR003594">
    <property type="entry name" value="HATPase_dom"/>
</dbReference>
<evidence type="ECO:0000256" key="9">
    <source>
        <dbReference type="PROSITE-ProRule" id="PRU00169"/>
    </source>
</evidence>
<evidence type="ECO:0000256" key="4">
    <source>
        <dbReference type="ARBA" id="ARBA00022475"/>
    </source>
</evidence>
<evidence type="ECO:0000256" key="5">
    <source>
        <dbReference type="ARBA" id="ARBA00022553"/>
    </source>
</evidence>
<dbReference type="PROSITE" id="PS50109">
    <property type="entry name" value="HIS_KIN"/>
    <property type="match status" value="1"/>
</dbReference>
<dbReference type="InterPro" id="IPR004358">
    <property type="entry name" value="Sig_transdc_His_kin-like_C"/>
</dbReference>
<dbReference type="PANTHER" id="PTHR43065:SF42">
    <property type="entry name" value="TWO-COMPONENT SENSOR PPRA"/>
    <property type="match status" value="1"/>
</dbReference>
<feature type="domain" description="Response regulatory" evidence="13">
    <location>
        <begin position="880"/>
        <end position="996"/>
    </location>
</feature>
<dbReference type="Pfam" id="PF00512">
    <property type="entry name" value="HisKA"/>
    <property type="match status" value="1"/>
</dbReference>
<keyword evidence="5 9" id="KW-0597">Phosphoprotein</keyword>
<dbReference type="InterPro" id="IPR013655">
    <property type="entry name" value="PAS_fold_3"/>
</dbReference>
<evidence type="ECO:0000256" key="8">
    <source>
        <dbReference type="ARBA" id="ARBA00023136"/>
    </source>
</evidence>
<evidence type="ECO:0000256" key="7">
    <source>
        <dbReference type="ARBA" id="ARBA00022989"/>
    </source>
</evidence>
<dbReference type="InterPro" id="IPR035965">
    <property type="entry name" value="PAS-like_dom_sf"/>
</dbReference>
<dbReference type="InterPro" id="IPR011006">
    <property type="entry name" value="CheY-like_superfamily"/>
</dbReference>
<feature type="compositionally biased region" description="Basic and acidic residues" evidence="10">
    <location>
        <begin position="999"/>
        <end position="1012"/>
    </location>
</feature>
<evidence type="ECO:0000256" key="2">
    <source>
        <dbReference type="ARBA" id="ARBA00004651"/>
    </source>
</evidence>
<dbReference type="SUPFAM" id="SSF55785">
    <property type="entry name" value="PYP-like sensor domain (PAS domain)"/>
    <property type="match status" value="2"/>
</dbReference>
<dbReference type="GO" id="GO:0000155">
    <property type="term" value="F:phosphorelay sensor kinase activity"/>
    <property type="evidence" value="ECO:0007669"/>
    <property type="project" value="InterPro"/>
</dbReference>
<feature type="transmembrane region" description="Helical" evidence="11">
    <location>
        <begin position="7"/>
        <end position="28"/>
    </location>
</feature>
<feature type="transmembrane region" description="Helical" evidence="11">
    <location>
        <begin position="134"/>
        <end position="155"/>
    </location>
</feature>
<proteinExistence type="predicted"/>
<dbReference type="InterPro" id="IPR000700">
    <property type="entry name" value="PAS-assoc_C"/>
</dbReference>
<dbReference type="Proteomes" id="UP000233256">
    <property type="component" value="Unassembled WGS sequence"/>
</dbReference>
<dbReference type="PANTHER" id="PTHR43065">
    <property type="entry name" value="SENSOR HISTIDINE KINASE"/>
    <property type="match status" value="1"/>
</dbReference>
<evidence type="ECO:0000256" key="11">
    <source>
        <dbReference type="SAM" id="Phobius"/>
    </source>
</evidence>
<dbReference type="Gene3D" id="3.40.50.2300">
    <property type="match status" value="1"/>
</dbReference>